<evidence type="ECO:0000256" key="4">
    <source>
        <dbReference type="ARBA" id="ARBA00022827"/>
    </source>
</evidence>
<keyword evidence="7" id="KW-1185">Reference proteome</keyword>
<evidence type="ECO:0000313" key="6">
    <source>
        <dbReference type="EMBL" id="SEJ84167.1"/>
    </source>
</evidence>
<dbReference type="STRING" id="667676.SAMN05192539_102040"/>
<keyword evidence="4" id="KW-0274">FAD</keyword>
<name>A0A1H7C6E8_9BURK</name>
<sequence length="365" mass="39112">MLGYLRQDSSIPVDIQDSEFTKDLLGHYLCSTYDEAVNNGGRPFDVVVIGAGMFGAYAADKIYRAGTDQNLRILLLDAGGYLVFTHVQNLPHLGLNPPDAALVTRNEQDPKRRLGHSLAQQPALTGLAYCPGGRSLFWGGWAPALTAADLGEWPKNARDFLNANYADVELEIGVQDKADFRSRPLNAALNTQLKSMTTGANPIIPSVTVDVVDEPPIAVQASARHCHAVYMNRTAGFPVPPGRTTATTHFRSMFASSNRLTGHRGPLSLPPPTCIDGSLNLASVLNTGLRHLPGDFRCAKAYLAPDCHLVLEAFAVIGLVTVFGAAGMMAAHPYSNECLSSSAASTTDKSAQRLQRRAFGSAPLN</sequence>
<dbReference type="AlphaFoldDB" id="A0A1H7C6E8"/>
<dbReference type="Gene3D" id="3.50.50.60">
    <property type="entry name" value="FAD/NAD(P)-binding domain"/>
    <property type="match status" value="1"/>
</dbReference>
<organism evidence="6 7">
    <name type="scientific">Paraburkholderia diazotrophica</name>
    <dbReference type="NCBI Taxonomy" id="667676"/>
    <lineage>
        <taxon>Bacteria</taxon>
        <taxon>Pseudomonadati</taxon>
        <taxon>Pseudomonadota</taxon>
        <taxon>Betaproteobacteria</taxon>
        <taxon>Burkholderiales</taxon>
        <taxon>Burkholderiaceae</taxon>
        <taxon>Paraburkholderia</taxon>
    </lineage>
</organism>
<keyword evidence="5" id="KW-0560">Oxidoreductase</keyword>
<dbReference type="Proteomes" id="UP000198866">
    <property type="component" value="Unassembled WGS sequence"/>
</dbReference>
<dbReference type="SUPFAM" id="SSF51905">
    <property type="entry name" value="FAD/NAD(P)-binding domain"/>
    <property type="match status" value="1"/>
</dbReference>
<evidence type="ECO:0000256" key="3">
    <source>
        <dbReference type="ARBA" id="ARBA00022630"/>
    </source>
</evidence>
<comment type="similarity">
    <text evidence="2">Belongs to the GMC oxidoreductase family.</text>
</comment>
<proteinExistence type="inferred from homology"/>
<reference evidence="7" key="1">
    <citation type="submission" date="2016-10" db="EMBL/GenBank/DDBJ databases">
        <authorList>
            <person name="Varghese N."/>
            <person name="Submissions S."/>
        </authorList>
    </citation>
    <scope>NUCLEOTIDE SEQUENCE [LARGE SCALE GENOMIC DNA]</scope>
    <source>
        <strain evidence="7">LMG 26031</strain>
    </source>
</reference>
<dbReference type="GO" id="GO:0016491">
    <property type="term" value="F:oxidoreductase activity"/>
    <property type="evidence" value="ECO:0007669"/>
    <property type="project" value="UniProtKB-KW"/>
</dbReference>
<dbReference type="PANTHER" id="PTHR42784:SF1">
    <property type="entry name" value="PYRANOSE 2-OXIDASE"/>
    <property type="match status" value="1"/>
</dbReference>
<gene>
    <name evidence="6" type="ORF">SAMN05192539_102040</name>
</gene>
<evidence type="ECO:0000256" key="2">
    <source>
        <dbReference type="ARBA" id="ARBA00010790"/>
    </source>
</evidence>
<dbReference type="PANTHER" id="PTHR42784">
    <property type="entry name" value="PYRANOSE 2-OXIDASE"/>
    <property type="match status" value="1"/>
</dbReference>
<dbReference type="InterPro" id="IPR051473">
    <property type="entry name" value="P2Ox-like"/>
</dbReference>
<evidence type="ECO:0000313" key="7">
    <source>
        <dbReference type="Proteomes" id="UP000198866"/>
    </source>
</evidence>
<comment type="cofactor">
    <cofactor evidence="1">
        <name>FAD</name>
        <dbReference type="ChEBI" id="CHEBI:57692"/>
    </cofactor>
</comment>
<evidence type="ECO:0000256" key="1">
    <source>
        <dbReference type="ARBA" id="ARBA00001974"/>
    </source>
</evidence>
<evidence type="ECO:0008006" key="8">
    <source>
        <dbReference type="Google" id="ProtNLM"/>
    </source>
</evidence>
<dbReference type="InterPro" id="IPR036188">
    <property type="entry name" value="FAD/NAD-bd_sf"/>
</dbReference>
<protein>
    <recommendedName>
        <fullName evidence="8">GMC oxidoreductase</fullName>
    </recommendedName>
</protein>
<evidence type="ECO:0000256" key="5">
    <source>
        <dbReference type="ARBA" id="ARBA00023002"/>
    </source>
</evidence>
<dbReference type="EMBL" id="FNYE01000020">
    <property type="protein sequence ID" value="SEJ84167.1"/>
    <property type="molecule type" value="Genomic_DNA"/>
</dbReference>
<dbReference type="RefSeq" id="WP_177200468.1">
    <property type="nucleotide sequence ID" value="NZ_FNYE01000020.1"/>
</dbReference>
<keyword evidence="3" id="KW-0285">Flavoprotein</keyword>
<accession>A0A1H7C6E8</accession>